<dbReference type="AlphaFoldDB" id="A0A1I2M6Z3"/>
<evidence type="ECO:0000313" key="2">
    <source>
        <dbReference type="EMBL" id="SFF85196.1"/>
    </source>
</evidence>
<evidence type="ECO:0000313" key="3">
    <source>
        <dbReference type="Proteomes" id="UP000198661"/>
    </source>
</evidence>
<dbReference type="Proteomes" id="UP000198661">
    <property type="component" value="Unassembled WGS sequence"/>
</dbReference>
<name>A0A1I2M6Z3_9BACL</name>
<keyword evidence="3" id="KW-1185">Reference proteome</keyword>
<feature type="region of interest" description="Disordered" evidence="1">
    <location>
        <begin position="122"/>
        <end position="164"/>
    </location>
</feature>
<gene>
    <name evidence="2" type="ORF">SAMN04488025_106148</name>
</gene>
<protein>
    <submittedName>
        <fullName evidence="2">Uncharacterized protein</fullName>
    </submittedName>
</protein>
<accession>A0A1I2M6Z3</accession>
<dbReference type="EMBL" id="FOOK01000006">
    <property type="protein sequence ID" value="SFF85196.1"/>
    <property type="molecule type" value="Genomic_DNA"/>
</dbReference>
<organism evidence="2 3">
    <name type="scientific">Planifilum fulgidum</name>
    <dbReference type="NCBI Taxonomy" id="201973"/>
    <lineage>
        <taxon>Bacteria</taxon>
        <taxon>Bacillati</taxon>
        <taxon>Bacillota</taxon>
        <taxon>Bacilli</taxon>
        <taxon>Bacillales</taxon>
        <taxon>Thermoactinomycetaceae</taxon>
        <taxon>Planifilum</taxon>
    </lineage>
</organism>
<sequence length="164" mass="17848">MAVQRFSAARGKVLEGSLRPKGEIDAVRMAGEGEGDAAECRRRVDFVRSRRTPPRSSRILCRGFHFVPWRPRRGRLRVHPVQPRVQGGWPHPWMGRGVRFLFPPVAKGTGYLGASGGTHGFQPGFGNSAEGPNPLKARPPAWAGSTPCRRRRTASAADLGGGFA</sequence>
<reference evidence="2 3" key="1">
    <citation type="submission" date="2016-10" db="EMBL/GenBank/DDBJ databases">
        <authorList>
            <person name="de Groot N.N."/>
        </authorList>
    </citation>
    <scope>NUCLEOTIDE SEQUENCE [LARGE SCALE GENOMIC DNA]</scope>
    <source>
        <strain evidence="2 3">DSM 44945</strain>
    </source>
</reference>
<evidence type="ECO:0000256" key="1">
    <source>
        <dbReference type="SAM" id="MobiDB-lite"/>
    </source>
</evidence>
<proteinExistence type="predicted"/>